<dbReference type="AlphaFoldDB" id="A0A024FVB1"/>
<keyword evidence="2" id="KW-1185">Reference proteome</keyword>
<comment type="caution">
    <text evidence="1">The sequence shown here is derived from an EMBL/GenBank/DDBJ whole genome shotgun (WGS) entry which is preliminary data.</text>
</comment>
<dbReference type="InParanoid" id="A0A024FVB1"/>
<evidence type="ECO:0000313" key="2">
    <source>
        <dbReference type="Proteomes" id="UP000053237"/>
    </source>
</evidence>
<protein>
    <submittedName>
        <fullName evidence="1">Uncharacterized protein</fullName>
    </submittedName>
</protein>
<gene>
    <name evidence="1" type="ORF">BN9_108880</name>
</gene>
<accession>A0A024FVB1</accession>
<sequence>MIYSTLLTCDQSSRCRTTSSVVVTSSMLIEDCCMRFSDDCVRVRIGMSTCNDILLLPRDVKSNTNKVHRSRCRMLPILIPKHFARTRVDDGIIQLARINPIELKRFLTDLNAINSLSAPIECTKAFESPFIPKAKCKCDTQKRRWRCLRSFASRHN</sequence>
<name>A0A024FVB1_9STRA</name>
<reference evidence="1 2" key="1">
    <citation type="submission" date="2012-05" db="EMBL/GenBank/DDBJ databases">
        <title>Recombination and specialization in a pathogen metapopulation.</title>
        <authorList>
            <person name="Gardiner A."/>
            <person name="Kemen E."/>
            <person name="Schultz-Larsen T."/>
            <person name="MacLean D."/>
            <person name="Van Oosterhout C."/>
            <person name="Jones J.D.G."/>
        </authorList>
    </citation>
    <scope>NUCLEOTIDE SEQUENCE [LARGE SCALE GENOMIC DNA]</scope>
    <source>
        <strain evidence="1 2">Ac Nc2</strain>
    </source>
</reference>
<proteinExistence type="predicted"/>
<dbReference type="EMBL" id="CAIX01000309">
    <property type="protein sequence ID" value="CCI10589.1"/>
    <property type="molecule type" value="Genomic_DNA"/>
</dbReference>
<organism evidence="1 2">
    <name type="scientific">Albugo candida</name>
    <dbReference type="NCBI Taxonomy" id="65357"/>
    <lineage>
        <taxon>Eukaryota</taxon>
        <taxon>Sar</taxon>
        <taxon>Stramenopiles</taxon>
        <taxon>Oomycota</taxon>
        <taxon>Peronosporomycetes</taxon>
        <taxon>Albuginales</taxon>
        <taxon>Albuginaceae</taxon>
        <taxon>Albugo</taxon>
    </lineage>
</organism>
<dbReference type="Proteomes" id="UP000053237">
    <property type="component" value="Unassembled WGS sequence"/>
</dbReference>
<evidence type="ECO:0000313" key="1">
    <source>
        <dbReference type="EMBL" id="CCI10589.1"/>
    </source>
</evidence>